<dbReference type="Gene3D" id="4.10.830.40">
    <property type="match status" value="1"/>
</dbReference>
<dbReference type="PROSITE" id="PS50119">
    <property type="entry name" value="ZF_BBOX"/>
    <property type="match status" value="1"/>
</dbReference>
<proteinExistence type="predicted"/>
<feature type="domain" description="B box-type" evidence="6">
    <location>
        <begin position="69"/>
        <end position="109"/>
    </location>
</feature>
<accession>A0A8B9LH31</accession>
<dbReference type="InterPro" id="IPR006574">
    <property type="entry name" value="PRY"/>
</dbReference>
<dbReference type="InterPro" id="IPR003877">
    <property type="entry name" value="SPRY_dom"/>
</dbReference>
<dbReference type="SMART" id="SM00449">
    <property type="entry name" value="SPRY"/>
    <property type="match status" value="1"/>
</dbReference>
<dbReference type="InterPro" id="IPR003879">
    <property type="entry name" value="Butyrophylin_SPRY"/>
</dbReference>
<dbReference type="InterPro" id="IPR058030">
    <property type="entry name" value="TRIM8/14/16/25/29/45/65_CC"/>
</dbReference>
<dbReference type="GO" id="GO:0008270">
    <property type="term" value="F:zinc ion binding"/>
    <property type="evidence" value="ECO:0007669"/>
    <property type="project" value="UniProtKB-KW"/>
</dbReference>
<dbReference type="AlphaFoldDB" id="A0A8B9LH31"/>
<dbReference type="Ensembl" id="ENSAMXT00005055656.1">
    <property type="protein sequence ID" value="ENSAMXP00005051393.1"/>
    <property type="gene ID" value="ENSAMXG00005023220.1"/>
</dbReference>
<feature type="coiled-coil region" evidence="5">
    <location>
        <begin position="124"/>
        <end position="158"/>
    </location>
</feature>
<feature type="domain" description="B30.2/SPRY" evidence="7">
    <location>
        <begin position="282"/>
        <end position="475"/>
    </location>
</feature>
<evidence type="ECO:0000313" key="9">
    <source>
        <dbReference type="Proteomes" id="UP000694621"/>
    </source>
</evidence>
<dbReference type="SMART" id="SM00589">
    <property type="entry name" value="PRY"/>
    <property type="match status" value="1"/>
</dbReference>
<dbReference type="CDD" id="cd19769">
    <property type="entry name" value="Bbox2_TRIM16-like"/>
    <property type="match status" value="1"/>
</dbReference>
<dbReference type="Proteomes" id="UP000694621">
    <property type="component" value="Unplaced"/>
</dbReference>
<evidence type="ECO:0000259" key="6">
    <source>
        <dbReference type="PROSITE" id="PS50119"/>
    </source>
</evidence>
<dbReference type="PROSITE" id="PS50188">
    <property type="entry name" value="B302_SPRY"/>
    <property type="match status" value="1"/>
</dbReference>
<evidence type="ECO:0000256" key="1">
    <source>
        <dbReference type="ARBA" id="ARBA00022723"/>
    </source>
</evidence>
<dbReference type="Pfam" id="PF00622">
    <property type="entry name" value="SPRY"/>
    <property type="match status" value="1"/>
</dbReference>
<keyword evidence="1" id="KW-0479">Metal-binding</keyword>
<name>A0A8B9LH31_ASTMX</name>
<keyword evidence="3" id="KW-0862">Zinc</keyword>
<dbReference type="InterPro" id="IPR000315">
    <property type="entry name" value="Znf_B-box"/>
</dbReference>
<evidence type="ECO:0000256" key="3">
    <source>
        <dbReference type="ARBA" id="ARBA00022833"/>
    </source>
</evidence>
<dbReference type="InterPro" id="IPR001870">
    <property type="entry name" value="B30.2/SPRY"/>
</dbReference>
<dbReference type="GeneID" id="103028464"/>
<evidence type="ECO:0000256" key="4">
    <source>
        <dbReference type="PROSITE-ProRule" id="PRU00024"/>
    </source>
</evidence>
<evidence type="ECO:0000259" key="7">
    <source>
        <dbReference type="PROSITE" id="PS50188"/>
    </source>
</evidence>
<keyword evidence="2 4" id="KW-0863">Zinc-finger</keyword>
<dbReference type="Gene3D" id="2.60.120.920">
    <property type="match status" value="1"/>
</dbReference>
<feature type="coiled-coil region" evidence="5">
    <location>
        <begin position="189"/>
        <end position="216"/>
    </location>
</feature>
<dbReference type="GO" id="GO:0005737">
    <property type="term" value="C:cytoplasm"/>
    <property type="evidence" value="ECO:0007669"/>
    <property type="project" value="UniProtKB-ARBA"/>
</dbReference>
<dbReference type="Gene3D" id="3.30.160.60">
    <property type="entry name" value="Classic Zinc Finger"/>
    <property type="match status" value="1"/>
</dbReference>
<keyword evidence="5" id="KW-0175">Coiled coil</keyword>
<dbReference type="PRINTS" id="PR01407">
    <property type="entry name" value="BUTYPHLNCDUF"/>
</dbReference>
<dbReference type="Pfam" id="PF25600">
    <property type="entry name" value="TRIM_CC"/>
    <property type="match status" value="1"/>
</dbReference>
<dbReference type="PANTHER" id="PTHR25465">
    <property type="entry name" value="B-BOX DOMAIN CONTAINING"/>
    <property type="match status" value="1"/>
</dbReference>
<protein>
    <recommendedName>
        <fullName evidence="10">B30.2/SPRY domain-containing protein</fullName>
    </recommendedName>
</protein>
<dbReference type="SUPFAM" id="SSF49899">
    <property type="entry name" value="Concanavalin A-like lectins/glucanases"/>
    <property type="match status" value="1"/>
</dbReference>
<dbReference type="SUPFAM" id="SSF57845">
    <property type="entry name" value="B-box zinc-binding domain"/>
    <property type="match status" value="1"/>
</dbReference>
<dbReference type="InterPro" id="IPR013320">
    <property type="entry name" value="ConA-like_dom_sf"/>
</dbReference>
<organism evidence="8 9">
    <name type="scientific">Astyanax mexicanus</name>
    <name type="common">Blind cave fish</name>
    <name type="synonym">Astyanax fasciatus mexicanus</name>
    <dbReference type="NCBI Taxonomy" id="7994"/>
    <lineage>
        <taxon>Eukaryota</taxon>
        <taxon>Metazoa</taxon>
        <taxon>Chordata</taxon>
        <taxon>Craniata</taxon>
        <taxon>Vertebrata</taxon>
        <taxon>Euteleostomi</taxon>
        <taxon>Actinopterygii</taxon>
        <taxon>Neopterygii</taxon>
        <taxon>Teleostei</taxon>
        <taxon>Ostariophysi</taxon>
        <taxon>Characiformes</taxon>
        <taxon>Characoidei</taxon>
        <taxon>Acestrorhamphidae</taxon>
        <taxon>Acestrorhamphinae</taxon>
        <taxon>Astyanax</taxon>
    </lineage>
</organism>
<evidence type="ECO:0000256" key="2">
    <source>
        <dbReference type="ARBA" id="ARBA00022771"/>
    </source>
</evidence>
<evidence type="ECO:0000313" key="8">
    <source>
        <dbReference type="Ensembl" id="ENSAMXP00005051393.1"/>
    </source>
</evidence>
<dbReference type="Pfam" id="PF13765">
    <property type="entry name" value="PRY"/>
    <property type="match status" value="1"/>
</dbReference>
<sequence>MSGDVGMAGSSRSLAMFGYVECGPCIGKKQKAVKSCLNCLDSYCPLHLDLHEELHAGKRHKVINATGFLQDKICSQHDKLLEVFCCSDQQCICLMCTMENHRGHEIVSAAAERTEKQSQLGEPKKKSMQRIMERQKELDALQRAVDNHKRCAQSALAETDKIFNEMIRAIESRRSEVQDLIKAQEKLAVSRAEVFLKQLEEEIADLRKRDEELQQLSLTDDHIHFLQRYVYLSAPPGSSDLPTITVSSVISFDDVSKSISELKRRLDDFWKEDIEKITNRVKQIQILTPMTRDEVLQYFRDLNLDTNTTYRRLALSNSNKTVANNDRDLTYPDHPERFDWPQVLCKEVVSDRAYWEVDWAGTNGVNIAVSYKSIPRKGGRNECWFGCSEQSWRLYCSPFRYAFRHHSKETYIPKTNQSSRIGVYVDYSAGTLSFYSIADKMILLYKVQAEFTEPLYPGFTVWPGSKLTLCPPAKV</sequence>
<evidence type="ECO:0008006" key="10">
    <source>
        <dbReference type="Google" id="ProtNLM"/>
    </source>
</evidence>
<reference evidence="8" key="1">
    <citation type="submission" date="2025-08" db="UniProtKB">
        <authorList>
            <consortium name="Ensembl"/>
        </authorList>
    </citation>
    <scope>IDENTIFICATION</scope>
</reference>
<dbReference type="CDD" id="cd16040">
    <property type="entry name" value="SPRY_PRY_SNTX"/>
    <property type="match status" value="1"/>
</dbReference>
<evidence type="ECO:0000256" key="5">
    <source>
        <dbReference type="SAM" id="Coils"/>
    </source>
</evidence>
<dbReference type="SMART" id="SM00336">
    <property type="entry name" value="BBOX"/>
    <property type="match status" value="1"/>
</dbReference>
<dbReference type="Pfam" id="PF00643">
    <property type="entry name" value="zf-B_box"/>
    <property type="match status" value="1"/>
</dbReference>
<dbReference type="InterPro" id="IPR043136">
    <property type="entry name" value="B30.2/SPRY_sf"/>
</dbReference>
<dbReference type="KEGG" id="amex:103028464"/>
<dbReference type="PANTHER" id="PTHR25465:SF5">
    <property type="entry name" value="E3 UBIQUITIN_ISG15 LIGASE TRIM25-RELATED"/>
    <property type="match status" value="1"/>
</dbReference>
<dbReference type="InterPro" id="IPR051051">
    <property type="entry name" value="E3_ubiq-ligase_TRIM/RNF"/>
</dbReference>